<dbReference type="SUPFAM" id="SSF81383">
    <property type="entry name" value="F-box domain"/>
    <property type="match status" value="1"/>
</dbReference>
<organism evidence="2 3">
    <name type="scientific">Mycena pura</name>
    <dbReference type="NCBI Taxonomy" id="153505"/>
    <lineage>
        <taxon>Eukaryota</taxon>
        <taxon>Fungi</taxon>
        <taxon>Dikarya</taxon>
        <taxon>Basidiomycota</taxon>
        <taxon>Agaricomycotina</taxon>
        <taxon>Agaricomycetes</taxon>
        <taxon>Agaricomycetidae</taxon>
        <taxon>Agaricales</taxon>
        <taxon>Marasmiineae</taxon>
        <taxon>Mycenaceae</taxon>
        <taxon>Mycena</taxon>
    </lineage>
</organism>
<dbReference type="InterPro" id="IPR036047">
    <property type="entry name" value="F-box-like_dom_sf"/>
</dbReference>
<dbReference type="EMBL" id="JARJCW010000003">
    <property type="protein sequence ID" value="KAJ7226858.1"/>
    <property type="molecule type" value="Genomic_DNA"/>
</dbReference>
<reference evidence="2" key="1">
    <citation type="submission" date="2023-03" db="EMBL/GenBank/DDBJ databases">
        <title>Massive genome expansion in bonnet fungi (Mycena s.s.) driven by repeated elements and novel gene families across ecological guilds.</title>
        <authorList>
            <consortium name="Lawrence Berkeley National Laboratory"/>
            <person name="Harder C.B."/>
            <person name="Miyauchi S."/>
            <person name="Viragh M."/>
            <person name="Kuo A."/>
            <person name="Thoen E."/>
            <person name="Andreopoulos B."/>
            <person name="Lu D."/>
            <person name="Skrede I."/>
            <person name="Drula E."/>
            <person name="Henrissat B."/>
            <person name="Morin E."/>
            <person name="Kohler A."/>
            <person name="Barry K."/>
            <person name="LaButti K."/>
            <person name="Morin E."/>
            <person name="Salamov A."/>
            <person name="Lipzen A."/>
            <person name="Mereny Z."/>
            <person name="Hegedus B."/>
            <person name="Baldrian P."/>
            <person name="Stursova M."/>
            <person name="Weitz H."/>
            <person name="Taylor A."/>
            <person name="Grigoriev I.V."/>
            <person name="Nagy L.G."/>
            <person name="Martin F."/>
            <person name="Kauserud H."/>
        </authorList>
    </citation>
    <scope>NUCLEOTIDE SEQUENCE</scope>
    <source>
        <strain evidence="2">9144</strain>
    </source>
</reference>
<comment type="caution">
    <text evidence="2">The sequence shown here is derived from an EMBL/GenBank/DDBJ whole genome shotgun (WGS) entry which is preliminary data.</text>
</comment>
<sequence length="509" mass="56813">MRPLSIQQNLVQIDVLDILPVEIWSLILHGLPKATLFQVAGVCRALNLLCSDIILAQGKYSWDKLFDDDFFIPSHLLSLLHISCRTPPLRRLQCELQRPVDARHLKALHRLISRYQDLSELDFYSDSEANLNFWLRHPSRTVTAFCDILFLMASRNSGPVVLVYEGQPVLLQPVDILGWYTATLTSPPTKSRRGRILDAVLRRFGFPRATRSAAGGFRRPSLVDIPSANISSIPNDTNSQLRGATLIMFSHLHLLVLGCCERTEPSDSYGECIPNAELSNLLPHLHLPRLARLNINADAIPPCILRQFLEKHQTLTDIAIFFSSKKKISFNPLCTPPLNVVALKCVSATSPHDMTRLLAGLRGSISVNSIAFPYYRVFGDAPMIRALFSLVASFPGPLALHIDLHSYRGELGPLKEEDKALLRTLGCVTCVYLTFFAGAPLKGFDAPRAMFPLLTLFPALARLHFRDMALRSDSSEITRLFANVAAALPNTSDIVYSCDKEFYTVQGNR</sequence>
<dbReference type="Proteomes" id="UP001219525">
    <property type="component" value="Unassembled WGS sequence"/>
</dbReference>
<gene>
    <name evidence="2" type="ORF">GGX14DRAFT_385650</name>
</gene>
<dbReference type="Pfam" id="PF12937">
    <property type="entry name" value="F-box-like"/>
    <property type="match status" value="1"/>
</dbReference>
<keyword evidence="3" id="KW-1185">Reference proteome</keyword>
<name>A0AAD7E3K8_9AGAR</name>
<evidence type="ECO:0000313" key="3">
    <source>
        <dbReference type="Proteomes" id="UP001219525"/>
    </source>
</evidence>
<accession>A0AAD7E3K8</accession>
<dbReference type="Gene3D" id="1.20.1280.50">
    <property type="match status" value="1"/>
</dbReference>
<evidence type="ECO:0000259" key="1">
    <source>
        <dbReference type="PROSITE" id="PS50181"/>
    </source>
</evidence>
<dbReference type="InterPro" id="IPR001810">
    <property type="entry name" value="F-box_dom"/>
</dbReference>
<protein>
    <recommendedName>
        <fullName evidence="1">F-box domain-containing protein</fullName>
    </recommendedName>
</protein>
<feature type="domain" description="F-box" evidence="1">
    <location>
        <begin position="13"/>
        <end position="65"/>
    </location>
</feature>
<evidence type="ECO:0000313" key="2">
    <source>
        <dbReference type="EMBL" id="KAJ7226858.1"/>
    </source>
</evidence>
<dbReference type="PROSITE" id="PS50181">
    <property type="entry name" value="FBOX"/>
    <property type="match status" value="1"/>
</dbReference>
<proteinExistence type="predicted"/>
<dbReference type="AlphaFoldDB" id="A0AAD7E3K8"/>